<gene>
    <name evidence="6" type="ORF">C0W53_03330</name>
</gene>
<dbReference type="SUPFAM" id="SSF88713">
    <property type="entry name" value="Glycoside hydrolase/deacetylase"/>
    <property type="match status" value="1"/>
</dbReference>
<organism evidence="6 7">
    <name type="scientific">Photobacterium kishitanii</name>
    <dbReference type="NCBI Taxonomy" id="318456"/>
    <lineage>
        <taxon>Bacteria</taxon>
        <taxon>Pseudomonadati</taxon>
        <taxon>Pseudomonadota</taxon>
        <taxon>Gammaproteobacteria</taxon>
        <taxon>Vibrionales</taxon>
        <taxon>Vibrionaceae</taxon>
        <taxon>Photobacterium</taxon>
    </lineage>
</organism>
<keyword evidence="2" id="KW-0479">Metal-binding</keyword>
<evidence type="ECO:0000313" key="6">
    <source>
        <dbReference type="EMBL" id="PSX45977.1"/>
    </source>
</evidence>
<evidence type="ECO:0000256" key="4">
    <source>
        <dbReference type="ARBA" id="ARBA00022842"/>
    </source>
</evidence>
<dbReference type="GO" id="GO:0019213">
    <property type="term" value="F:deacetylase activity"/>
    <property type="evidence" value="ECO:0007669"/>
    <property type="project" value="TreeGrafter"/>
</dbReference>
<dbReference type="Gene3D" id="3.20.20.370">
    <property type="entry name" value="Glycoside hydrolase/deacetylase"/>
    <property type="match status" value="1"/>
</dbReference>
<comment type="caution">
    <text evidence="6">The sequence shown here is derived from an EMBL/GenBank/DDBJ whole genome shotgun (WGS) entry which is preliminary data.</text>
</comment>
<dbReference type="Pfam" id="PF04794">
    <property type="entry name" value="YdjC"/>
    <property type="match status" value="1"/>
</dbReference>
<evidence type="ECO:0000256" key="1">
    <source>
        <dbReference type="ARBA" id="ARBA00001946"/>
    </source>
</evidence>
<evidence type="ECO:0000256" key="3">
    <source>
        <dbReference type="ARBA" id="ARBA00022801"/>
    </source>
</evidence>
<keyword evidence="5" id="KW-0119">Carbohydrate metabolism</keyword>
<dbReference type="GO" id="GO:0016811">
    <property type="term" value="F:hydrolase activity, acting on carbon-nitrogen (but not peptide) bonds, in linear amides"/>
    <property type="evidence" value="ECO:0007669"/>
    <property type="project" value="InterPro"/>
</dbReference>
<dbReference type="RefSeq" id="WP_045041140.1">
    <property type="nucleotide sequence ID" value="NZ_JZSP01000002.1"/>
</dbReference>
<keyword evidence="4" id="KW-0460">Magnesium</keyword>
<dbReference type="GO" id="GO:0046872">
    <property type="term" value="F:metal ion binding"/>
    <property type="evidence" value="ECO:0007669"/>
    <property type="project" value="UniProtKB-KW"/>
</dbReference>
<reference evidence="6 7" key="1">
    <citation type="submission" date="2018-01" db="EMBL/GenBank/DDBJ databases">
        <title>Whole genome sequencing of Histamine producing bacteria.</title>
        <authorList>
            <person name="Butler K."/>
        </authorList>
    </citation>
    <scope>NUCLEOTIDE SEQUENCE [LARGE SCALE GENOMIC DNA]</scope>
    <source>
        <strain evidence="6 7">A1-4</strain>
    </source>
</reference>
<dbReference type="InterPro" id="IPR006879">
    <property type="entry name" value="YdjC-like"/>
</dbReference>
<dbReference type="CDD" id="cd10803">
    <property type="entry name" value="YdjC_EF3048_like"/>
    <property type="match status" value="1"/>
</dbReference>
<protein>
    <submittedName>
        <fullName evidence="6">Carbohydrate deacetylase</fullName>
    </submittedName>
</protein>
<dbReference type="Proteomes" id="UP000240728">
    <property type="component" value="Unassembled WGS sequence"/>
</dbReference>
<dbReference type="InterPro" id="IPR022948">
    <property type="entry name" value="COD_ChbG_bac"/>
</dbReference>
<comment type="cofactor">
    <cofactor evidence="1">
        <name>Mg(2+)</name>
        <dbReference type="ChEBI" id="CHEBI:18420"/>
    </cofactor>
</comment>
<dbReference type="GO" id="GO:0000272">
    <property type="term" value="P:polysaccharide catabolic process"/>
    <property type="evidence" value="ECO:0007669"/>
    <property type="project" value="InterPro"/>
</dbReference>
<dbReference type="EMBL" id="PYOZ01000002">
    <property type="protein sequence ID" value="PSX45977.1"/>
    <property type="molecule type" value="Genomic_DNA"/>
</dbReference>
<sequence>MKLIMNADDFGLTPKVNDAIIQCLQAGIVKSTTLMINQAAVSDAIVRINAGDVIGDVGLHITLTAGKPILASEFVTSLIDSDGYFLKKPQLFSRTDVDAKQAYQEMHAQYQRALDLGFNPSHIDSHHFAAALPQLKCAFVQFLNDIGLPARRVDVFDAGLGGLTVPTTDAFDMNFFDQGVSEDKLKQLILKYQKMIPNGVLELMCHPGLQQDSLLSSVSGYVDLRYQELLILTDPQLRLWLQKQDIQCVNFSNLI</sequence>
<dbReference type="PANTHER" id="PTHR31609:SF1">
    <property type="entry name" value="CARBOHYDRATE DEACETYLASE"/>
    <property type="match status" value="1"/>
</dbReference>
<dbReference type="InterPro" id="IPR011330">
    <property type="entry name" value="Glyco_hydro/deAcase_b/a-brl"/>
</dbReference>
<dbReference type="PANTHER" id="PTHR31609">
    <property type="entry name" value="YDJC DEACETYLASE FAMILY MEMBER"/>
    <property type="match status" value="1"/>
</dbReference>
<accession>A0AAX0YWJ3</accession>
<evidence type="ECO:0000256" key="2">
    <source>
        <dbReference type="ARBA" id="ARBA00022723"/>
    </source>
</evidence>
<evidence type="ECO:0000256" key="5">
    <source>
        <dbReference type="ARBA" id="ARBA00023277"/>
    </source>
</evidence>
<keyword evidence="3" id="KW-0378">Hydrolase</keyword>
<name>A0AAX0YWJ3_9GAMM</name>
<dbReference type="AlphaFoldDB" id="A0AAX0YWJ3"/>
<keyword evidence="7" id="KW-1185">Reference proteome</keyword>
<proteinExistence type="predicted"/>
<evidence type="ECO:0000313" key="7">
    <source>
        <dbReference type="Proteomes" id="UP000240728"/>
    </source>
</evidence>